<proteinExistence type="predicted"/>
<sequence>MTETTEWQPDTELAGYSQRVFELGADPDGEAPVSATLIRAPKSPRTTKGAVLYIHGFTDYFFHEPLADFFVSQGYRFYAIDLRKCGRSRRDGQTAHYVTDLSLYDVELGLAVDVIAEEVGIGAGADDPKIIVGAHSTGGLIAPLWIDRLRRLDPTRHSLIGGLVLNSPWLDLQGRAAMRSPAVTAVIRSVGITRGLTVLPQDLSPAYGDSIHESRHGEWKYNLDFKPLGGFPVTFGWIRAIRNGHALLQAGLDIAVPALVLRSDKSYFAKQYSSRTDRADAVLDVSHMARWAGCLGGRLTSVPIPDARHDVFLSLPSVREQAYAEVEAWLATGLRPPTAKAAAKKAAAATPPKKTVAPT</sequence>
<comment type="caution">
    <text evidence="2">The sequence shown here is derived from an EMBL/GenBank/DDBJ whole genome shotgun (WGS) entry which is preliminary data.</text>
</comment>
<feature type="domain" description="Serine aminopeptidase S33" evidence="1">
    <location>
        <begin position="47"/>
        <end position="265"/>
    </location>
</feature>
<dbReference type="Pfam" id="PF12146">
    <property type="entry name" value="Hydrolase_4"/>
    <property type="match status" value="1"/>
</dbReference>
<dbReference type="SUPFAM" id="SSF53474">
    <property type="entry name" value="alpha/beta-Hydrolases"/>
    <property type="match status" value="1"/>
</dbReference>
<keyword evidence="3" id="KW-1185">Reference proteome</keyword>
<dbReference type="EMBL" id="BJOU01000001">
    <property type="protein sequence ID" value="GED97643.1"/>
    <property type="molecule type" value="Genomic_DNA"/>
</dbReference>
<dbReference type="AlphaFoldDB" id="A0A7I9UXG8"/>
<protein>
    <recommendedName>
        <fullName evidence="1">Serine aminopeptidase S33 domain-containing protein</fullName>
    </recommendedName>
</protein>
<evidence type="ECO:0000313" key="3">
    <source>
        <dbReference type="Proteomes" id="UP000444980"/>
    </source>
</evidence>
<dbReference type="Proteomes" id="UP000444980">
    <property type="component" value="Unassembled WGS sequence"/>
</dbReference>
<evidence type="ECO:0000313" key="2">
    <source>
        <dbReference type="EMBL" id="GED97643.1"/>
    </source>
</evidence>
<accession>A0A7I9UXG8</accession>
<dbReference type="OrthoDB" id="9801217at2"/>
<name>A0A7I9UXG8_9ACTN</name>
<dbReference type="InterPro" id="IPR029058">
    <property type="entry name" value="AB_hydrolase_fold"/>
</dbReference>
<dbReference type="Gene3D" id="3.40.50.1820">
    <property type="entry name" value="alpha/beta hydrolase"/>
    <property type="match status" value="1"/>
</dbReference>
<dbReference type="RefSeq" id="WP_161926941.1">
    <property type="nucleotide sequence ID" value="NZ_BJOU01000001.1"/>
</dbReference>
<dbReference type="InterPro" id="IPR022742">
    <property type="entry name" value="Hydrolase_4"/>
</dbReference>
<organism evidence="2 3">
    <name type="scientific">Gordonia crocea</name>
    <dbReference type="NCBI Taxonomy" id="589162"/>
    <lineage>
        <taxon>Bacteria</taxon>
        <taxon>Bacillati</taxon>
        <taxon>Actinomycetota</taxon>
        <taxon>Actinomycetes</taxon>
        <taxon>Mycobacteriales</taxon>
        <taxon>Gordoniaceae</taxon>
        <taxon>Gordonia</taxon>
    </lineage>
</organism>
<gene>
    <name evidence="2" type="ORF">nbrc107697_16820</name>
</gene>
<evidence type="ECO:0000259" key="1">
    <source>
        <dbReference type="Pfam" id="PF12146"/>
    </source>
</evidence>
<reference evidence="3" key="1">
    <citation type="submission" date="2019-06" db="EMBL/GenBank/DDBJ databases">
        <title>Gordonia isolated from sludge of a wastewater treatment plant.</title>
        <authorList>
            <person name="Tamura T."/>
            <person name="Aoyama K."/>
            <person name="Kang Y."/>
            <person name="Saito S."/>
            <person name="Akiyama N."/>
            <person name="Yazawa K."/>
            <person name="Gonoi T."/>
            <person name="Mikami Y."/>
        </authorList>
    </citation>
    <scope>NUCLEOTIDE SEQUENCE [LARGE SCALE GENOMIC DNA]</scope>
    <source>
        <strain evidence="3">NBRC 107697</strain>
    </source>
</reference>